<reference evidence="3 4" key="1">
    <citation type="submission" date="2019-05" db="EMBL/GenBank/DDBJ databases">
        <title>Emergence of the Ug99 lineage of the wheat stem rust pathogen through somatic hybridization.</title>
        <authorList>
            <person name="Li F."/>
            <person name="Upadhyaya N.M."/>
            <person name="Sperschneider J."/>
            <person name="Matny O."/>
            <person name="Nguyen-Phuc H."/>
            <person name="Mago R."/>
            <person name="Raley C."/>
            <person name="Miller M.E."/>
            <person name="Silverstein K.A.T."/>
            <person name="Henningsen E."/>
            <person name="Hirsch C.D."/>
            <person name="Visser B."/>
            <person name="Pretorius Z.A."/>
            <person name="Steffenson B.J."/>
            <person name="Schwessinger B."/>
            <person name="Dodds P.N."/>
            <person name="Figueroa M."/>
        </authorList>
    </citation>
    <scope>NUCLEOTIDE SEQUENCE [LARGE SCALE GENOMIC DNA]</scope>
    <source>
        <strain evidence="3 4">Ug99</strain>
    </source>
</reference>
<feature type="chain" id="PRO_5023057679" evidence="2">
    <location>
        <begin position="21"/>
        <end position="307"/>
    </location>
</feature>
<gene>
    <name evidence="3" type="ORF">PGTUg99_018601</name>
</gene>
<dbReference type="Proteomes" id="UP000325313">
    <property type="component" value="Unassembled WGS sequence"/>
</dbReference>
<accession>A0A5B0S527</accession>
<evidence type="ECO:0000313" key="4">
    <source>
        <dbReference type="Proteomes" id="UP000325313"/>
    </source>
</evidence>
<name>A0A5B0S527_PUCGR</name>
<evidence type="ECO:0000256" key="1">
    <source>
        <dbReference type="SAM" id="MobiDB-lite"/>
    </source>
</evidence>
<feature type="signal peptide" evidence="2">
    <location>
        <begin position="1"/>
        <end position="20"/>
    </location>
</feature>
<sequence length="307" mass="30861">MRVSCFFVSAAIMLAEQTSALPIGGLPTLASEGKYIHSLAPTFHPVPLVGGLTDKLLEDPSKGGLIATSDLVGEDGLVDTDGPLGKITGSLRRRQGLPLVGALGSLANGVQSLPLLGSVGSVAPVTQGLTSRVGTLGGAPISPSLGKLPSIIKRESGIPTIPVISSLQPVVSSMRDLNATALGNEVTHYKPFTSGMSMPNFFKRAIGLNSLPSMGSFPGASSLTSFPGFSSFPSMPSLPGMSSLPSMPSLPGMGSLTSFPSMPSLPSMSSLPSLPSMPSVPGIPSAPGLSTLTSGGLPGMSSLGGIP</sequence>
<dbReference type="AlphaFoldDB" id="A0A5B0S527"/>
<evidence type="ECO:0000256" key="2">
    <source>
        <dbReference type="SAM" id="SignalP"/>
    </source>
</evidence>
<proteinExistence type="predicted"/>
<protein>
    <submittedName>
        <fullName evidence="3">Uncharacterized protein</fullName>
    </submittedName>
</protein>
<organism evidence="3 4">
    <name type="scientific">Puccinia graminis f. sp. tritici</name>
    <dbReference type="NCBI Taxonomy" id="56615"/>
    <lineage>
        <taxon>Eukaryota</taxon>
        <taxon>Fungi</taxon>
        <taxon>Dikarya</taxon>
        <taxon>Basidiomycota</taxon>
        <taxon>Pucciniomycotina</taxon>
        <taxon>Pucciniomycetes</taxon>
        <taxon>Pucciniales</taxon>
        <taxon>Pucciniaceae</taxon>
        <taxon>Puccinia</taxon>
    </lineage>
</organism>
<evidence type="ECO:0000313" key="3">
    <source>
        <dbReference type="EMBL" id="KAA1133276.1"/>
    </source>
</evidence>
<feature type="compositionally biased region" description="Low complexity" evidence="1">
    <location>
        <begin position="287"/>
        <end position="307"/>
    </location>
</feature>
<keyword evidence="2" id="KW-0732">Signal</keyword>
<comment type="caution">
    <text evidence="3">The sequence shown here is derived from an EMBL/GenBank/DDBJ whole genome shotgun (WGS) entry which is preliminary data.</text>
</comment>
<feature type="region of interest" description="Disordered" evidence="1">
    <location>
        <begin position="285"/>
        <end position="307"/>
    </location>
</feature>
<dbReference type="EMBL" id="VDEP01000072">
    <property type="protein sequence ID" value="KAA1133276.1"/>
    <property type="molecule type" value="Genomic_DNA"/>
</dbReference>